<dbReference type="OrthoDB" id="2891155at2"/>
<dbReference type="EMBL" id="QWVT01000023">
    <property type="protein sequence ID" value="RID84179.1"/>
    <property type="molecule type" value="Genomic_DNA"/>
</dbReference>
<reference evidence="1 2" key="1">
    <citation type="submission" date="2018-08" db="EMBL/GenBank/DDBJ databases">
        <title>Bacillus jemisoniae sp. nov., Bacillus chryseoplanitiae sp. nov., Bacillus resnikiae sp. nov., and Bacillus frankliniae sp. nov., isolated from Viking spacecraft and associated surfaces.</title>
        <authorList>
            <person name="Seuylemezian A."/>
            <person name="Vaishampayan P."/>
        </authorList>
    </citation>
    <scope>NUCLEOTIDE SEQUENCE [LARGE SCALE GENOMIC DNA]</scope>
    <source>
        <strain evidence="1 2">JJ-247</strain>
    </source>
</reference>
<name>A0A398B2M6_9BACI</name>
<accession>A0A398B2M6</accession>
<evidence type="ECO:0000313" key="1">
    <source>
        <dbReference type="EMBL" id="RID84179.1"/>
    </source>
</evidence>
<keyword evidence="2" id="KW-1185">Reference proteome</keyword>
<sequence length="103" mass="11895">MYRFSTDDGNWIIKFSPQFHAESAEREAIVRALLEIQRDINGYSHGESFLIHDPAMGIIVFKVEKIPSFIVNVSAMVTWDKWFIHDEKGTRKDSNIRKGGKQP</sequence>
<dbReference type="AlphaFoldDB" id="A0A398B2M6"/>
<gene>
    <name evidence="1" type="ORF">D1970_13755</name>
</gene>
<proteinExistence type="predicted"/>
<dbReference type="Proteomes" id="UP000265816">
    <property type="component" value="Unassembled WGS sequence"/>
</dbReference>
<dbReference type="RefSeq" id="WP_119113447.1">
    <property type="nucleotide sequence ID" value="NZ_CBCSEO010000010.1"/>
</dbReference>
<evidence type="ECO:0000313" key="2">
    <source>
        <dbReference type="Proteomes" id="UP000265816"/>
    </source>
</evidence>
<organism evidence="1 2">
    <name type="scientific">Mesobacillus zeae</name>
    <dbReference type="NCBI Taxonomy" id="1917180"/>
    <lineage>
        <taxon>Bacteria</taxon>
        <taxon>Bacillati</taxon>
        <taxon>Bacillota</taxon>
        <taxon>Bacilli</taxon>
        <taxon>Bacillales</taxon>
        <taxon>Bacillaceae</taxon>
        <taxon>Mesobacillus</taxon>
    </lineage>
</organism>
<protein>
    <submittedName>
        <fullName evidence="1">Uncharacterized protein</fullName>
    </submittedName>
</protein>
<comment type="caution">
    <text evidence="1">The sequence shown here is derived from an EMBL/GenBank/DDBJ whole genome shotgun (WGS) entry which is preliminary data.</text>
</comment>